<gene>
    <name evidence="4" type="ORF">SAMN05216238_102448</name>
</gene>
<dbReference type="Pfam" id="PF02834">
    <property type="entry name" value="LigT_PEase"/>
    <property type="match status" value="2"/>
</dbReference>
<feature type="domain" description="Phosphoesterase HXTX" evidence="3">
    <location>
        <begin position="10"/>
        <end position="93"/>
    </location>
</feature>
<evidence type="ECO:0000256" key="2">
    <source>
        <dbReference type="HAMAP-Rule" id="MF_01940"/>
    </source>
</evidence>
<accession>A0A1I1TTV0</accession>
<dbReference type="STRING" id="640948.SAMN05216238_102448"/>
<feature type="short sequence motif" description="HXTX 1" evidence="2">
    <location>
        <begin position="43"/>
        <end position="46"/>
    </location>
</feature>
<dbReference type="OrthoDB" id="9789350at2"/>
<dbReference type="NCBIfam" id="TIGR02258">
    <property type="entry name" value="2_5_ligase"/>
    <property type="match status" value="1"/>
</dbReference>
<sequence length="187" mass="21429">MNSPHYFIAVPLPSSLKEKLAGWQRALKPELPFKQWVHPEDLHITLKFLGAVSEEQLNMLIRLMAQIRNFNSFSLMTGGLGTFGNPENPRVLWTGVERKPELMDLQQYVEGIAFESGFKQEKRPYSPHITLAKKSAGKTDRIPEVKSRYTGHQPIAVNQVVLFRIHPGKKPKYGIEEAYKFSRGREQ</sequence>
<keyword evidence="1 2" id="KW-0378">Hydrolase</keyword>
<dbReference type="EMBL" id="FOMR01000002">
    <property type="protein sequence ID" value="SFD61954.1"/>
    <property type="molecule type" value="Genomic_DNA"/>
</dbReference>
<comment type="similarity">
    <text evidence="2">Belongs to the 2H phosphoesterase superfamily. ThpR family.</text>
</comment>
<dbReference type="RefSeq" id="WP_090082030.1">
    <property type="nucleotide sequence ID" value="NZ_FOMR01000002.1"/>
</dbReference>
<dbReference type="Gene3D" id="3.90.1140.10">
    <property type="entry name" value="Cyclic phosphodiesterase"/>
    <property type="match status" value="1"/>
</dbReference>
<keyword evidence="4" id="KW-0436">Ligase</keyword>
<dbReference type="HAMAP" id="MF_01940">
    <property type="entry name" value="RNA_CPDase"/>
    <property type="match status" value="1"/>
</dbReference>
<proteinExistence type="inferred from homology"/>
<comment type="function">
    <text evidence="2">Hydrolyzes RNA 2',3'-cyclic phosphodiester to an RNA 2'-phosphomonoester.</text>
</comment>
<evidence type="ECO:0000259" key="3">
    <source>
        <dbReference type="Pfam" id="PF02834"/>
    </source>
</evidence>
<dbReference type="InterPro" id="IPR004175">
    <property type="entry name" value="RNA_CPDase"/>
</dbReference>
<evidence type="ECO:0000256" key="1">
    <source>
        <dbReference type="ARBA" id="ARBA00022801"/>
    </source>
</evidence>
<dbReference type="Proteomes" id="UP000199474">
    <property type="component" value="Unassembled WGS sequence"/>
</dbReference>
<dbReference type="InterPro" id="IPR009097">
    <property type="entry name" value="Cyclic_Pdiesterase"/>
</dbReference>
<evidence type="ECO:0000313" key="4">
    <source>
        <dbReference type="EMBL" id="SFD61954.1"/>
    </source>
</evidence>
<dbReference type="AlphaFoldDB" id="A0A1I1TTV0"/>
<keyword evidence="5" id="KW-1185">Reference proteome</keyword>
<dbReference type="EC" id="3.1.4.58" evidence="2"/>
<reference evidence="5" key="1">
    <citation type="submission" date="2016-10" db="EMBL/GenBank/DDBJ databases">
        <authorList>
            <person name="Varghese N."/>
            <person name="Submissions S."/>
        </authorList>
    </citation>
    <scope>NUCLEOTIDE SEQUENCE [LARGE SCALE GENOMIC DNA]</scope>
    <source>
        <strain evidence="5">DSM 22530</strain>
    </source>
</reference>
<dbReference type="GO" id="GO:0008664">
    <property type="term" value="F:RNA 2',3'-cyclic 3'-phosphodiesterase activity"/>
    <property type="evidence" value="ECO:0007669"/>
    <property type="project" value="UniProtKB-EC"/>
</dbReference>
<feature type="active site" description="Proton acceptor" evidence="2">
    <location>
        <position position="128"/>
    </location>
</feature>
<dbReference type="SUPFAM" id="SSF55144">
    <property type="entry name" value="LigT-like"/>
    <property type="match status" value="1"/>
</dbReference>
<comment type="catalytic activity">
    <reaction evidence="2">
        <text>a 3'-end 2',3'-cyclophospho-ribonucleotide-RNA + H2O = a 3'-end 2'-phospho-ribonucleotide-RNA + H(+)</text>
        <dbReference type="Rhea" id="RHEA:11828"/>
        <dbReference type="Rhea" id="RHEA-COMP:10464"/>
        <dbReference type="Rhea" id="RHEA-COMP:17353"/>
        <dbReference type="ChEBI" id="CHEBI:15377"/>
        <dbReference type="ChEBI" id="CHEBI:15378"/>
        <dbReference type="ChEBI" id="CHEBI:83064"/>
        <dbReference type="ChEBI" id="CHEBI:173113"/>
        <dbReference type="EC" id="3.1.4.58"/>
    </reaction>
</comment>
<feature type="active site" description="Proton donor" evidence="2">
    <location>
        <position position="43"/>
    </location>
</feature>
<dbReference type="PANTHER" id="PTHR35561:SF1">
    <property type="entry name" value="RNA 2',3'-CYCLIC PHOSPHODIESTERASE"/>
    <property type="match status" value="1"/>
</dbReference>
<evidence type="ECO:0000313" key="5">
    <source>
        <dbReference type="Proteomes" id="UP000199474"/>
    </source>
</evidence>
<dbReference type="GO" id="GO:0016874">
    <property type="term" value="F:ligase activity"/>
    <property type="evidence" value="ECO:0007669"/>
    <property type="project" value="UniProtKB-KW"/>
</dbReference>
<organism evidence="4 5">
    <name type="scientific">Lentibacillus persicus</name>
    <dbReference type="NCBI Taxonomy" id="640948"/>
    <lineage>
        <taxon>Bacteria</taxon>
        <taxon>Bacillati</taxon>
        <taxon>Bacillota</taxon>
        <taxon>Bacilli</taxon>
        <taxon>Bacillales</taxon>
        <taxon>Bacillaceae</taxon>
        <taxon>Lentibacillus</taxon>
    </lineage>
</organism>
<feature type="short sequence motif" description="HXTX 2" evidence="2">
    <location>
        <begin position="128"/>
        <end position="131"/>
    </location>
</feature>
<dbReference type="InterPro" id="IPR014051">
    <property type="entry name" value="Phosphoesterase_HXTX"/>
</dbReference>
<feature type="domain" description="Phosphoesterase HXTX" evidence="3">
    <location>
        <begin position="99"/>
        <end position="168"/>
    </location>
</feature>
<dbReference type="PANTHER" id="PTHR35561">
    <property type="entry name" value="RNA 2',3'-CYCLIC PHOSPHODIESTERASE"/>
    <property type="match status" value="1"/>
</dbReference>
<dbReference type="GO" id="GO:0004113">
    <property type="term" value="F:2',3'-cyclic-nucleotide 3'-phosphodiesterase activity"/>
    <property type="evidence" value="ECO:0007669"/>
    <property type="project" value="InterPro"/>
</dbReference>
<name>A0A1I1TTV0_9BACI</name>
<protein>
    <recommendedName>
        <fullName evidence="2">RNA 2',3'-cyclic phosphodiesterase</fullName>
        <shortName evidence="2">RNA 2',3'-CPDase</shortName>
        <ecNumber evidence="2">3.1.4.58</ecNumber>
    </recommendedName>
</protein>